<reference evidence="1 2" key="1">
    <citation type="submission" date="2022-06" db="EMBL/GenBank/DDBJ databases">
        <authorList>
            <person name="Jeon C.O."/>
        </authorList>
    </citation>
    <scope>NUCLEOTIDE SEQUENCE [LARGE SCALE GENOMIC DNA]</scope>
    <source>
        <strain evidence="1 2">KCTC 13943</strain>
    </source>
</reference>
<evidence type="ECO:0000313" key="2">
    <source>
        <dbReference type="Proteomes" id="UP001523262"/>
    </source>
</evidence>
<keyword evidence="2" id="KW-1185">Reference proteome</keyword>
<name>A0ABT0WDA9_9BACI</name>
<comment type="caution">
    <text evidence="1">The sequence shown here is derived from an EMBL/GenBank/DDBJ whole genome shotgun (WGS) entry which is preliminary data.</text>
</comment>
<evidence type="ECO:0000313" key="1">
    <source>
        <dbReference type="EMBL" id="MCM2533499.1"/>
    </source>
</evidence>
<sequence length="151" mass="17368">MYLAFKDLANVFADKRGANEPNLVFYSVTDQAKIKQPKGIFILLNDESGELSDAIANGAIAAVWDKKVKLPPYTPSQFPVFFTEDTIEAVRNLLQYYLEKLDGEIEKKMDITKFDFLNKELLNKNEQTYDIAAMLKKVAREIDNIRRERRG</sequence>
<protein>
    <submittedName>
        <fullName evidence="1">Uncharacterized protein</fullName>
    </submittedName>
</protein>
<accession>A0ABT0WDA9</accession>
<proteinExistence type="predicted"/>
<dbReference type="EMBL" id="JAMQCR010000001">
    <property type="protein sequence ID" value="MCM2533499.1"/>
    <property type="molecule type" value="Genomic_DNA"/>
</dbReference>
<dbReference type="SUPFAM" id="SSF63418">
    <property type="entry name" value="MurE/MurF N-terminal domain"/>
    <property type="match status" value="1"/>
</dbReference>
<dbReference type="Proteomes" id="UP001523262">
    <property type="component" value="Unassembled WGS sequence"/>
</dbReference>
<dbReference type="InterPro" id="IPR035911">
    <property type="entry name" value="MurE/MurF_N"/>
</dbReference>
<organism evidence="1 2">
    <name type="scientific">Neobacillus pocheonensis</name>
    <dbReference type="NCBI Taxonomy" id="363869"/>
    <lineage>
        <taxon>Bacteria</taxon>
        <taxon>Bacillati</taxon>
        <taxon>Bacillota</taxon>
        <taxon>Bacilli</taxon>
        <taxon>Bacillales</taxon>
        <taxon>Bacillaceae</taxon>
        <taxon>Neobacillus</taxon>
    </lineage>
</organism>
<gene>
    <name evidence="1" type="ORF">NDK43_15285</name>
</gene>